<proteinExistence type="predicted"/>
<organism evidence="1 2">
    <name type="scientific">Smallanthus sonchifolius</name>
    <dbReference type="NCBI Taxonomy" id="185202"/>
    <lineage>
        <taxon>Eukaryota</taxon>
        <taxon>Viridiplantae</taxon>
        <taxon>Streptophyta</taxon>
        <taxon>Embryophyta</taxon>
        <taxon>Tracheophyta</taxon>
        <taxon>Spermatophyta</taxon>
        <taxon>Magnoliopsida</taxon>
        <taxon>eudicotyledons</taxon>
        <taxon>Gunneridae</taxon>
        <taxon>Pentapetalae</taxon>
        <taxon>asterids</taxon>
        <taxon>campanulids</taxon>
        <taxon>Asterales</taxon>
        <taxon>Asteraceae</taxon>
        <taxon>Asteroideae</taxon>
        <taxon>Heliantheae alliance</taxon>
        <taxon>Millerieae</taxon>
        <taxon>Smallanthus</taxon>
    </lineage>
</organism>
<sequence>MAAIVTGDRYLESLVHFVDKNAGPLIEGTLVLKLNPVGLHYVQSRLESLAELERLVSGAPVDYLRAYVSDLGDHRALEHLRRILRILTSLKVISVLPPQSCRDPTPLCLLPFGRLKVLELRGCDLSTSAARGLLELRHTLEKIICHNSTDALRHVFASRIAEIEDSPQWKRLSFVSCAYNGLVLMDDSLRLLPVVETLDLSRNKFAKVDNLWRCSKLKHLDLGFNQLRTIASFSKVSCQIVKLVLRNNALTTIRGLENLKSLEGLDLSYNVISNLTELELLAGLPLLQSLWLEGNPVCSTNWYRAHLYSFFYDPDKLILDDKKISTREVWKRQIIIASRHKQPASFGFYSPVKDDAEAEGSVDTKMKKLSRVASIESETASTVPNSDNDSITCDDEDRAKQEISDSNKGAEIVDFMKRIEFMKKEHSDLWLEEFQRWMTHVSDDHVKGDIQALVPNKKKESRKQRRLKHFGKKSRYISSSAEVFDDDHHMEFQESYYPYDDLSVNTISHETKDGSISNHMKLNSYYDKRVNPTRIIQPPEDEGTSFNNGNKVEGPEMTILDTVGDSIEPRSPSVYAGSPPHYQEDILHRRHNLEEEFLQLSAESYSVASSDSYTSDSGDDYGENGSHIHNESTTADLSRSMDSLTFSCEDLRKTIESESCSIKLGDSEQLGNGIYEGSLHDAEIVGLMKQEANWLEKKMSKRKPKPRAVSLKEKVAQTEANGSHKLNCSAHDAHEPCWQAASMSDYEMLVDGIGEIIPEENLSGTGEFILKNFNVDLADFGVEETCRQYVSCNCLLEDPSGCSKSGMALLLSCEQKLYVVLLNGRHDGSGSSPSLVGCFATEDVREVLVGLGLQAVRVYTKRGSRYMFITRSIEKSRMLISMLEFFHSNAKKKGFPLISLDKIQVALFERDVCGGSKTNILQYAMVLFWNNNSEDHQWFSRSLFVLGGHMLVCIEDISQFGFDSQDTYTPYFSLDTCCSIVNALEMVIDTKGSFCVTLTLNSVASDPSPLNLSWKSENGSLNNRDAASVPVTWKLRWFNENGLFKFVALLKALHAGAGPTSPLNIRYAS</sequence>
<evidence type="ECO:0000313" key="1">
    <source>
        <dbReference type="EMBL" id="KAI3725384.1"/>
    </source>
</evidence>
<dbReference type="EMBL" id="CM042039">
    <property type="protein sequence ID" value="KAI3725384.1"/>
    <property type="molecule type" value="Genomic_DNA"/>
</dbReference>
<reference evidence="2" key="1">
    <citation type="journal article" date="2022" name="Mol. Ecol. Resour.">
        <title>The genomes of chicory, endive, great burdock and yacon provide insights into Asteraceae palaeo-polyploidization history and plant inulin production.</title>
        <authorList>
            <person name="Fan W."/>
            <person name="Wang S."/>
            <person name="Wang H."/>
            <person name="Wang A."/>
            <person name="Jiang F."/>
            <person name="Liu H."/>
            <person name="Zhao H."/>
            <person name="Xu D."/>
            <person name="Zhang Y."/>
        </authorList>
    </citation>
    <scope>NUCLEOTIDE SEQUENCE [LARGE SCALE GENOMIC DNA]</scope>
    <source>
        <strain evidence="2">cv. Yunnan</strain>
    </source>
</reference>
<dbReference type="Proteomes" id="UP001056120">
    <property type="component" value="Linkage Group LG22"/>
</dbReference>
<accession>A0ACB9BTQ0</accession>
<protein>
    <submittedName>
        <fullName evidence="1">Uncharacterized protein</fullName>
    </submittedName>
</protein>
<reference evidence="1 2" key="2">
    <citation type="journal article" date="2022" name="Mol. Ecol. Resour.">
        <title>The genomes of chicory, endive, great burdock and yacon provide insights into Asteraceae paleo-polyploidization history and plant inulin production.</title>
        <authorList>
            <person name="Fan W."/>
            <person name="Wang S."/>
            <person name="Wang H."/>
            <person name="Wang A."/>
            <person name="Jiang F."/>
            <person name="Liu H."/>
            <person name="Zhao H."/>
            <person name="Xu D."/>
            <person name="Zhang Y."/>
        </authorList>
    </citation>
    <scope>NUCLEOTIDE SEQUENCE [LARGE SCALE GENOMIC DNA]</scope>
    <source>
        <strain evidence="2">cv. Yunnan</strain>
        <tissue evidence="1">Leaves</tissue>
    </source>
</reference>
<keyword evidence="2" id="KW-1185">Reference proteome</keyword>
<gene>
    <name evidence="1" type="ORF">L1987_65171</name>
</gene>
<comment type="caution">
    <text evidence="1">The sequence shown here is derived from an EMBL/GenBank/DDBJ whole genome shotgun (WGS) entry which is preliminary data.</text>
</comment>
<name>A0ACB9BTQ0_9ASTR</name>
<evidence type="ECO:0000313" key="2">
    <source>
        <dbReference type="Proteomes" id="UP001056120"/>
    </source>
</evidence>